<dbReference type="Proteomes" id="UP001295444">
    <property type="component" value="Chromosome 04"/>
</dbReference>
<sequence>MYTTTSSLRAQFLILLRSLLMKSSITYIAEILTFFISRKSWENVWPLNSFYLVTIFCSV</sequence>
<dbReference type="EMBL" id="OW240915">
    <property type="protein sequence ID" value="CAH2282297.1"/>
    <property type="molecule type" value="Genomic_DNA"/>
</dbReference>
<gene>
    <name evidence="2" type="ORF">PECUL_23A038929</name>
</gene>
<name>A0AAD1RXI1_PELCU</name>
<reference evidence="2" key="1">
    <citation type="submission" date="2022-03" db="EMBL/GenBank/DDBJ databases">
        <authorList>
            <person name="Alioto T."/>
            <person name="Alioto T."/>
            <person name="Gomez Garrido J."/>
        </authorList>
    </citation>
    <scope>NUCLEOTIDE SEQUENCE</scope>
</reference>
<keyword evidence="3" id="KW-1185">Reference proteome</keyword>
<protein>
    <submittedName>
        <fullName evidence="2">Uncharacterized protein</fullName>
    </submittedName>
</protein>
<organism evidence="2 3">
    <name type="scientific">Pelobates cultripes</name>
    <name type="common">Western spadefoot toad</name>
    <dbReference type="NCBI Taxonomy" id="61616"/>
    <lineage>
        <taxon>Eukaryota</taxon>
        <taxon>Metazoa</taxon>
        <taxon>Chordata</taxon>
        <taxon>Craniata</taxon>
        <taxon>Vertebrata</taxon>
        <taxon>Euteleostomi</taxon>
        <taxon>Amphibia</taxon>
        <taxon>Batrachia</taxon>
        <taxon>Anura</taxon>
        <taxon>Pelobatoidea</taxon>
        <taxon>Pelobatidae</taxon>
        <taxon>Pelobates</taxon>
    </lineage>
</organism>
<evidence type="ECO:0000256" key="1">
    <source>
        <dbReference type="SAM" id="Phobius"/>
    </source>
</evidence>
<accession>A0AAD1RXI1</accession>
<evidence type="ECO:0000313" key="3">
    <source>
        <dbReference type="Proteomes" id="UP001295444"/>
    </source>
</evidence>
<keyword evidence="1" id="KW-0472">Membrane</keyword>
<dbReference type="AlphaFoldDB" id="A0AAD1RXI1"/>
<keyword evidence="1" id="KW-0812">Transmembrane</keyword>
<keyword evidence="1" id="KW-1133">Transmembrane helix</keyword>
<feature type="transmembrane region" description="Helical" evidence="1">
    <location>
        <begin position="12"/>
        <end position="36"/>
    </location>
</feature>
<evidence type="ECO:0000313" key="2">
    <source>
        <dbReference type="EMBL" id="CAH2282297.1"/>
    </source>
</evidence>
<proteinExistence type="predicted"/>